<keyword evidence="4 9" id="KW-0812">Transmembrane</keyword>
<dbReference type="PROSITE" id="PS00855">
    <property type="entry name" value="SPASE_II"/>
    <property type="match status" value="1"/>
</dbReference>
<comment type="function">
    <text evidence="9 10">This protein specifically catalyzes the removal of signal peptides from prolipoproteins.</text>
</comment>
<dbReference type="HAMAP" id="MF_00161">
    <property type="entry name" value="LspA"/>
    <property type="match status" value="1"/>
</dbReference>
<organism evidence="12 13">
    <name type="scientific">Oleomonas cavernae</name>
    <dbReference type="NCBI Taxonomy" id="2320859"/>
    <lineage>
        <taxon>Bacteria</taxon>
        <taxon>Pseudomonadati</taxon>
        <taxon>Pseudomonadota</taxon>
        <taxon>Alphaproteobacteria</taxon>
        <taxon>Acetobacterales</taxon>
        <taxon>Acetobacteraceae</taxon>
        <taxon>Oleomonas</taxon>
    </lineage>
</organism>
<keyword evidence="5 9" id="KW-0064">Aspartyl protease</keyword>
<comment type="catalytic activity">
    <reaction evidence="9 10">
        <text>Release of signal peptides from bacterial membrane prolipoproteins. Hydrolyzes -Xaa-Yaa-Zaa-|-(S,diacylglyceryl)Cys-, in which Xaa is hydrophobic (preferably Leu), and Yaa (Ala or Ser) and Zaa (Gly or Ala) have small, neutral side chains.</text>
        <dbReference type="EC" id="3.4.23.36"/>
    </reaction>
</comment>
<dbReference type="Pfam" id="PF01252">
    <property type="entry name" value="Peptidase_A8"/>
    <property type="match status" value="1"/>
</dbReference>
<evidence type="ECO:0000256" key="3">
    <source>
        <dbReference type="ARBA" id="ARBA00022670"/>
    </source>
</evidence>
<dbReference type="GO" id="GO:0004190">
    <property type="term" value="F:aspartic-type endopeptidase activity"/>
    <property type="evidence" value="ECO:0007669"/>
    <property type="project" value="UniProtKB-UniRule"/>
</dbReference>
<evidence type="ECO:0000256" key="6">
    <source>
        <dbReference type="ARBA" id="ARBA00022801"/>
    </source>
</evidence>
<proteinExistence type="inferred from homology"/>
<dbReference type="PANTHER" id="PTHR33695">
    <property type="entry name" value="LIPOPROTEIN SIGNAL PEPTIDASE"/>
    <property type="match status" value="1"/>
</dbReference>
<feature type="active site" evidence="9">
    <location>
        <position position="140"/>
    </location>
</feature>
<dbReference type="OrthoDB" id="9810259at2"/>
<feature type="transmembrane region" description="Helical" evidence="9">
    <location>
        <begin position="132"/>
        <end position="152"/>
    </location>
</feature>
<accession>A0A418WJ00</accession>
<dbReference type="InterPro" id="IPR001872">
    <property type="entry name" value="Peptidase_A8"/>
</dbReference>
<dbReference type="NCBIfam" id="TIGR00077">
    <property type="entry name" value="lspA"/>
    <property type="match status" value="1"/>
</dbReference>
<dbReference type="AlphaFoldDB" id="A0A418WJ00"/>
<evidence type="ECO:0000256" key="11">
    <source>
        <dbReference type="RuleBase" id="RU004181"/>
    </source>
</evidence>
<evidence type="ECO:0000256" key="4">
    <source>
        <dbReference type="ARBA" id="ARBA00022692"/>
    </source>
</evidence>
<name>A0A418WJ00_9PROT</name>
<comment type="caution">
    <text evidence="9">Lacks conserved residue(s) required for the propagation of feature annotation.</text>
</comment>
<evidence type="ECO:0000256" key="9">
    <source>
        <dbReference type="HAMAP-Rule" id="MF_00161"/>
    </source>
</evidence>
<evidence type="ECO:0000256" key="5">
    <source>
        <dbReference type="ARBA" id="ARBA00022750"/>
    </source>
</evidence>
<evidence type="ECO:0000256" key="10">
    <source>
        <dbReference type="RuleBase" id="RU000594"/>
    </source>
</evidence>
<keyword evidence="3 9" id="KW-0645">Protease</keyword>
<evidence type="ECO:0000256" key="1">
    <source>
        <dbReference type="ARBA" id="ARBA00006139"/>
    </source>
</evidence>
<dbReference type="GO" id="GO:0006508">
    <property type="term" value="P:proteolysis"/>
    <property type="evidence" value="ECO:0007669"/>
    <property type="project" value="UniProtKB-KW"/>
</dbReference>
<sequence length="168" mass="17995">MAEAGAVRHRGLGLILLALTLVADRVSKEALIGRLDGQDAITVTDFFNLVMVWNRGVSFGLFQQGDAAGRYLLTGFAVVVALVLIAWMWRNAARIAVTGLAFVAGGALGNAYDRVVYGAVADFFDFHLFGFHFWAFNIADAAITIGVGFLLLDAFRGGAKVAPSLKEQ</sequence>
<keyword evidence="2 9" id="KW-1003">Cell membrane</keyword>
<dbReference type="PANTHER" id="PTHR33695:SF1">
    <property type="entry name" value="LIPOPROTEIN SIGNAL PEPTIDASE"/>
    <property type="match status" value="1"/>
</dbReference>
<dbReference type="RefSeq" id="WP_119782306.1">
    <property type="nucleotide sequence ID" value="NZ_QYUK01000011.1"/>
</dbReference>
<gene>
    <name evidence="9 12" type="primary">lspA</name>
    <name evidence="12" type="ORF">D3874_14715</name>
</gene>
<dbReference type="PRINTS" id="PR00781">
    <property type="entry name" value="LIPOSIGPTASE"/>
</dbReference>
<keyword evidence="8 9" id="KW-0472">Membrane</keyword>
<evidence type="ECO:0000313" key="12">
    <source>
        <dbReference type="EMBL" id="RJF90008.1"/>
    </source>
</evidence>
<dbReference type="Proteomes" id="UP000284605">
    <property type="component" value="Unassembled WGS sequence"/>
</dbReference>
<feature type="transmembrane region" description="Helical" evidence="9">
    <location>
        <begin position="95"/>
        <end position="112"/>
    </location>
</feature>
<keyword evidence="13" id="KW-1185">Reference proteome</keyword>
<reference evidence="12 13" key="1">
    <citation type="submission" date="2018-09" db="EMBL/GenBank/DDBJ databases">
        <authorList>
            <person name="Zhu H."/>
        </authorList>
    </citation>
    <scope>NUCLEOTIDE SEQUENCE [LARGE SCALE GENOMIC DNA]</scope>
    <source>
        <strain evidence="12 13">K1W22B-8</strain>
    </source>
</reference>
<comment type="similarity">
    <text evidence="1 9 11">Belongs to the peptidase A8 family.</text>
</comment>
<dbReference type="UniPathway" id="UPA00665"/>
<evidence type="ECO:0000256" key="8">
    <source>
        <dbReference type="ARBA" id="ARBA00023136"/>
    </source>
</evidence>
<feature type="active site" evidence="9">
    <location>
        <position position="122"/>
    </location>
</feature>
<keyword evidence="6 9" id="KW-0378">Hydrolase</keyword>
<dbReference type="EC" id="3.4.23.36" evidence="9"/>
<protein>
    <recommendedName>
        <fullName evidence="9">Lipoprotein signal peptidase</fullName>
        <ecNumber evidence="9">3.4.23.36</ecNumber>
    </recommendedName>
    <alternativeName>
        <fullName evidence="9">Prolipoprotein signal peptidase</fullName>
    </alternativeName>
    <alternativeName>
        <fullName evidence="9">Signal peptidase II</fullName>
        <shortName evidence="9">SPase II</shortName>
    </alternativeName>
</protein>
<keyword evidence="7 9" id="KW-1133">Transmembrane helix</keyword>
<evidence type="ECO:0000256" key="2">
    <source>
        <dbReference type="ARBA" id="ARBA00022475"/>
    </source>
</evidence>
<evidence type="ECO:0000313" key="13">
    <source>
        <dbReference type="Proteomes" id="UP000284605"/>
    </source>
</evidence>
<dbReference type="GO" id="GO:0005886">
    <property type="term" value="C:plasma membrane"/>
    <property type="evidence" value="ECO:0007669"/>
    <property type="project" value="UniProtKB-SubCell"/>
</dbReference>
<evidence type="ECO:0000256" key="7">
    <source>
        <dbReference type="ARBA" id="ARBA00022989"/>
    </source>
</evidence>
<comment type="pathway">
    <text evidence="9">Protein modification; lipoprotein biosynthesis (signal peptide cleavage).</text>
</comment>
<comment type="subcellular location">
    <subcellularLocation>
        <location evidence="9">Cell membrane</location>
        <topology evidence="9">Multi-pass membrane protein</topology>
    </subcellularLocation>
</comment>
<dbReference type="EMBL" id="QYUK01000011">
    <property type="protein sequence ID" value="RJF90008.1"/>
    <property type="molecule type" value="Genomic_DNA"/>
</dbReference>
<comment type="caution">
    <text evidence="12">The sequence shown here is derived from an EMBL/GenBank/DDBJ whole genome shotgun (WGS) entry which is preliminary data.</text>
</comment>
<feature type="transmembrane region" description="Helical" evidence="9">
    <location>
        <begin position="68"/>
        <end position="88"/>
    </location>
</feature>